<reference evidence="2 3" key="1">
    <citation type="journal article" date="2014" name="Syst. Appl. Microbiol.">
        <title>Complete genomes of freshwater sulfur oxidizers Sulfuricella denitrificans skB26 and Sulfuritalea hydrogenivorans sk43H: genetic insights into the sulfur oxidation pathway of betaproteobacteria.</title>
        <authorList>
            <person name="Watanabe T."/>
            <person name="Kojima H."/>
            <person name="Fukui M."/>
        </authorList>
    </citation>
    <scope>NUCLEOTIDE SEQUENCE [LARGE SCALE GENOMIC DNA]</scope>
    <source>
        <strain evidence="2">DSM22779</strain>
    </source>
</reference>
<dbReference type="RefSeq" id="WP_041101147.1">
    <property type="nucleotide sequence ID" value="NZ_AP012547.1"/>
</dbReference>
<name>W0SKB8_9PROT</name>
<dbReference type="PANTHER" id="PTHR37691:SF1">
    <property type="entry name" value="BLR3518 PROTEIN"/>
    <property type="match status" value="1"/>
</dbReference>
<proteinExistence type="predicted"/>
<accession>W0SKB8</accession>
<dbReference type="KEGG" id="shd:SUTH_03557"/>
<dbReference type="PROSITE" id="PS51257">
    <property type="entry name" value="PROKAR_LIPOPROTEIN"/>
    <property type="match status" value="1"/>
</dbReference>
<dbReference type="InterPro" id="IPR003787">
    <property type="entry name" value="Sulphur_relay_DsrE/F-like"/>
</dbReference>
<protein>
    <submittedName>
        <fullName evidence="2">Uncharacterized protein</fullName>
    </submittedName>
</protein>
<dbReference type="SUPFAM" id="SSF75169">
    <property type="entry name" value="DsrEFH-like"/>
    <property type="match status" value="1"/>
</dbReference>
<evidence type="ECO:0000313" key="3">
    <source>
        <dbReference type="Proteomes" id="UP000031637"/>
    </source>
</evidence>
<dbReference type="Proteomes" id="UP000031637">
    <property type="component" value="Chromosome"/>
</dbReference>
<evidence type="ECO:0000256" key="1">
    <source>
        <dbReference type="SAM" id="SignalP"/>
    </source>
</evidence>
<dbReference type="Gene3D" id="3.40.1260.10">
    <property type="entry name" value="DsrEFH-like"/>
    <property type="match status" value="1"/>
</dbReference>
<feature type="signal peptide" evidence="1">
    <location>
        <begin position="1"/>
        <end position="24"/>
    </location>
</feature>
<sequence>MKPRHFTTFALMALLALAAACVRAADAGAPNRVVFQVNDDDSRKWNTVLTNINNVQEELGKVDVAVVVIGPALGMLKAEALTANKVQDAMAAGVRFVACGNSMTAQKLEKDDMIDGIAYARAGYVEIMRLQQQGWTYIRP</sequence>
<keyword evidence="1" id="KW-0732">Signal</keyword>
<dbReference type="Pfam" id="PF02635">
    <property type="entry name" value="DsrE"/>
    <property type="match status" value="1"/>
</dbReference>
<dbReference type="InterPro" id="IPR027396">
    <property type="entry name" value="DsrEFH-like"/>
</dbReference>
<dbReference type="OrthoDB" id="5295901at2"/>
<dbReference type="PANTHER" id="PTHR37691">
    <property type="entry name" value="BLR3518 PROTEIN"/>
    <property type="match status" value="1"/>
</dbReference>
<dbReference type="HOGENOM" id="CLU_127515_1_1_4"/>
<gene>
    <name evidence="2" type="ORF">SUTH_03557</name>
</gene>
<feature type="chain" id="PRO_5004795917" evidence="1">
    <location>
        <begin position="25"/>
        <end position="140"/>
    </location>
</feature>
<evidence type="ECO:0000313" key="2">
    <source>
        <dbReference type="EMBL" id="BAO31327.1"/>
    </source>
</evidence>
<keyword evidence="3" id="KW-1185">Reference proteome</keyword>
<dbReference type="AlphaFoldDB" id="W0SKB8"/>
<dbReference type="STRING" id="1223802.SUTH_03557"/>
<organism evidence="2 3">
    <name type="scientific">Sulfuritalea hydrogenivorans sk43H</name>
    <dbReference type="NCBI Taxonomy" id="1223802"/>
    <lineage>
        <taxon>Bacteria</taxon>
        <taxon>Pseudomonadati</taxon>
        <taxon>Pseudomonadota</taxon>
        <taxon>Betaproteobacteria</taxon>
        <taxon>Nitrosomonadales</taxon>
        <taxon>Sterolibacteriaceae</taxon>
        <taxon>Sulfuritalea</taxon>
    </lineage>
</organism>
<dbReference type="EMBL" id="AP012547">
    <property type="protein sequence ID" value="BAO31327.1"/>
    <property type="molecule type" value="Genomic_DNA"/>
</dbReference>